<proteinExistence type="predicted"/>
<accession>A0A922IES7</accession>
<evidence type="ECO:0000313" key="2">
    <source>
        <dbReference type="Proteomes" id="UP000790347"/>
    </source>
</evidence>
<dbReference type="AlphaFoldDB" id="A0A922IES7"/>
<dbReference type="EMBL" id="ASGP02000001">
    <property type="protein sequence ID" value="KAH9529116.1"/>
    <property type="molecule type" value="Genomic_DNA"/>
</dbReference>
<organism evidence="1 2">
    <name type="scientific">Dermatophagoides farinae</name>
    <name type="common">American house dust mite</name>
    <dbReference type="NCBI Taxonomy" id="6954"/>
    <lineage>
        <taxon>Eukaryota</taxon>
        <taxon>Metazoa</taxon>
        <taxon>Ecdysozoa</taxon>
        <taxon>Arthropoda</taxon>
        <taxon>Chelicerata</taxon>
        <taxon>Arachnida</taxon>
        <taxon>Acari</taxon>
        <taxon>Acariformes</taxon>
        <taxon>Sarcoptiformes</taxon>
        <taxon>Astigmata</taxon>
        <taxon>Psoroptidia</taxon>
        <taxon>Analgoidea</taxon>
        <taxon>Pyroglyphidae</taxon>
        <taxon>Dermatophagoidinae</taxon>
        <taxon>Dermatophagoides</taxon>
    </lineage>
</organism>
<name>A0A922IES7_DERFA</name>
<reference evidence="1" key="2">
    <citation type="journal article" date="2022" name="Res Sq">
        <title>Comparative Genomics Reveals Insights into the Divergent Evolution of Astigmatic Mites and Household Pest Adaptations.</title>
        <authorList>
            <person name="Xiong Q."/>
            <person name="Wan A.T.-Y."/>
            <person name="Liu X.-Y."/>
            <person name="Fung C.S.-H."/>
            <person name="Xiao X."/>
            <person name="Malainual N."/>
            <person name="Hou J."/>
            <person name="Wang L."/>
            <person name="Wang M."/>
            <person name="Yang K."/>
            <person name="Cui Y."/>
            <person name="Leung E."/>
            <person name="Nong W."/>
            <person name="Shin S.-K."/>
            <person name="Au S."/>
            <person name="Jeong K.Y."/>
            <person name="Chew F.T."/>
            <person name="Hui J."/>
            <person name="Leung T.F."/>
            <person name="Tungtrongchitr A."/>
            <person name="Zhong N."/>
            <person name="Liu Z."/>
            <person name="Tsui S."/>
        </authorList>
    </citation>
    <scope>NUCLEOTIDE SEQUENCE</scope>
    <source>
        <strain evidence="1">Derf</strain>
        <tissue evidence="1">Whole organism</tissue>
    </source>
</reference>
<evidence type="ECO:0000313" key="1">
    <source>
        <dbReference type="EMBL" id="KAH9529116.1"/>
    </source>
</evidence>
<gene>
    <name evidence="1" type="ORF">DERF_003020</name>
</gene>
<sequence>MKNMQMEISYNLLYEIYLQITTMAKIDNTFLPYIFHNNLFSSSCSFVCHSVLEFFRVQCIQCTNGNNLKNNEH</sequence>
<comment type="caution">
    <text evidence="1">The sequence shown here is derived from an EMBL/GenBank/DDBJ whole genome shotgun (WGS) entry which is preliminary data.</text>
</comment>
<dbReference type="Proteomes" id="UP000790347">
    <property type="component" value="Unassembled WGS sequence"/>
</dbReference>
<keyword evidence="2" id="KW-1185">Reference proteome</keyword>
<reference evidence="1" key="1">
    <citation type="submission" date="2013-05" db="EMBL/GenBank/DDBJ databases">
        <authorList>
            <person name="Yim A.K.Y."/>
            <person name="Chan T.F."/>
            <person name="Ji K.M."/>
            <person name="Liu X.Y."/>
            <person name="Zhou J.W."/>
            <person name="Li R.Q."/>
            <person name="Yang K.Y."/>
            <person name="Li J."/>
            <person name="Li M."/>
            <person name="Law P.T.W."/>
            <person name="Wu Y.L."/>
            <person name="Cai Z.L."/>
            <person name="Qin H."/>
            <person name="Bao Y."/>
            <person name="Leung R.K.K."/>
            <person name="Ng P.K.S."/>
            <person name="Zou J."/>
            <person name="Zhong X.J."/>
            <person name="Ran P.X."/>
            <person name="Zhong N.S."/>
            <person name="Liu Z.G."/>
            <person name="Tsui S.K.W."/>
        </authorList>
    </citation>
    <scope>NUCLEOTIDE SEQUENCE</scope>
    <source>
        <strain evidence="1">Derf</strain>
        <tissue evidence="1">Whole organism</tissue>
    </source>
</reference>
<protein>
    <submittedName>
        <fullName evidence="1">Uncharacterized protein</fullName>
    </submittedName>
</protein>